<sequence length="145" mass="16121">MILGINHAGFVVANLEISKSFYRDVIGLPVVREIERKGSPISQVVGYRDVHLKASLLDLGDGKFLELIEYVMPVADDRPTFERAVIGGSHLAFRVQNISETLEIMTKNGAKKLNEPSEVAPSRFACYLQDPDGNWLEFIEDTSAN</sequence>
<dbReference type="GO" id="GO:0046872">
    <property type="term" value="F:metal ion binding"/>
    <property type="evidence" value="ECO:0007669"/>
    <property type="project" value="UniProtKB-KW"/>
</dbReference>
<organism evidence="3">
    <name type="scientific">marine metagenome</name>
    <dbReference type="NCBI Taxonomy" id="408172"/>
    <lineage>
        <taxon>unclassified sequences</taxon>
        <taxon>metagenomes</taxon>
        <taxon>ecological metagenomes</taxon>
    </lineage>
</organism>
<accession>A0A381ZAV4</accession>
<dbReference type="InterPro" id="IPR037523">
    <property type="entry name" value="VOC_core"/>
</dbReference>
<protein>
    <recommendedName>
        <fullName evidence="2">VOC domain-containing protein</fullName>
    </recommendedName>
</protein>
<feature type="domain" description="VOC" evidence="2">
    <location>
        <begin position="4"/>
        <end position="141"/>
    </location>
</feature>
<dbReference type="Pfam" id="PF00903">
    <property type="entry name" value="Glyoxalase"/>
    <property type="match status" value="1"/>
</dbReference>
<gene>
    <name evidence="3" type="ORF">METZ01_LOCUS139108</name>
</gene>
<evidence type="ECO:0000313" key="3">
    <source>
        <dbReference type="EMBL" id="SVA86254.1"/>
    </source>
</evidence>
<keyword evidence="1" id="KW-0479">Metal-binding</keyword>
<dbReference type="PROSITE" id="PS51819">
    <property type="entry name" value="VOC"/>
    <property type="match status" value="1"/>
</dbReference>
<dbReference type="InterPro" id="IPR051785">
    <property type="entry name" value="MMCE/EMCE_epimerase"/>
</dbReference>
<dbReference type="PANTHER" id="PTHR43048">
    <property type="entry name" value="METHYLMALONYL-COA EPIMERASE"/>
    <property type="match status" value="1"/>
</dbReference>
<evidence type="ECO:0000259" key="2">
    <source>
        <dbReference type="PROSITE" id="PS51819"/>
    </source>
</evidence>
<evidence type="ECO:0000256" key="1">
    <source>
        <dbReference type="ARBA" id="ARBA00022723"/>
    </source>
</evidence>
<dbReference type="GO" id="GO:0004493">
    <property type="term" value="F:methylmalonyl-CoA epimerase activity"/>
    <property type="evidence" value="ECO:0007669"/>
    <property type="project" value="TreeGrafter"/>
</dbReference>
<dbReference type="PANTHER" id="PTHR43048:SF6">
    <property type="entry name" value="BLR8189 PROTEIN"/>
    <property type="match status" value="1"/>
</dbReference>
<dbReference type="InterPro" id="IPR004360">
    <property type="entry name" value="Glyas_Fos-R_dOase_dom"/>
</dbReference>
<dbReference type="EMBL" id="UINC01020571">
    <property type="protein sequence ID" value="SVA86254.1"/>
    <property type="molecule type" value="Genomic_DNA"/>
</dbReference>
<dbReference type="AlphaFoldDB" id="A0A381ZAV4"/>
<reference evidence="3" key="1">
    <citation type="submission" date="2018-05" db="EMBL/GenBank/DDBJ databases">
        <authorList>
            <person name="Lanie J.A."/>
            <person name="Ng W.-L."/>
            <person name="Kazmierczak K.M."/>
            <person name="Andrzejewski T.M."/>
            <person name="Davidsen T.M."/>
            <person name="Wayne K.J."/>
            <person name="Tettelin H."/>
            <person name="Glass J.I."/>
            <person name="Rusch D."/>
            <person name="Podicherti R."/>
            <person name="Tsui H.-C.T."/>
            <person name="Winkler M.E."/>
        </authorList>
    </citation>
    <scope>NUCLEOTIDE SEQUENCE</scope>
</reference>
<proteinExistence type="predicted"/>
<dbReference type="Gene3D" id="3.10.180.10">
    <property type="entry name" value="2,3-Dihydroxybiphenyl 1,2-Dioxygenase, domain 1"/>
    <property type="match status" value="1"/>
</dbReference>
<dbReference type="InterPro" id="IPR029068">
    <property type="entry name" value="Glyas_Bleomycin-R_OHBP_Dase"/>
</dbReference>
<name>A0A381ZAV4_9ZZZZ</name>
<dbReference type="GO" id="GO:0046491">
    <property type="term" value="P:L-methylmalonyl-CoA metabolic process"/>
    <property type="evidence" value="ECO:0007669"/>
    <property type="project" value="TreeGrafter"/>
</dbReference>
<dbReference type="SUPFAM" id="SSF54593">
    <property type="entry name" value="Glyoxalase/Bleomycin resistance protein/Dihydroxybiphenyl dioxygenase"/>
    <property type="match status" value="1"/>
</dbReference>